<keyword evidence="2 7" id="KW-0548">Nucleotidyltransferase</keyword>
<evidence type="ECO:0000256" key="4">
    <source>
        <dbReference type="ARBA" id="ARBA00022840"/>
    </source>
</evidence>
<dbReference type="Gene3D" id="3.30.460.10">
    <property type="entry name" value="Beta Polymerase, domain 2"/>
    <property type="match status" value="2"/>
</dbReference>
<accession>A0ABW8PUT0</accession>
<keyword evidence="8" id="KW-0175">Coiled coil</keyword>
<evidence type="ECO:0000259" key="9">
    <source>
        <dbReference type="Pfam" id="PF03710"/>
    </source>
</evidence>
<dbReference type="SUPFAM" id="SSF81301">
    <property type="entry name" value="Nucleotidyltransferase"/>
    <property type="match status" value="2"/>
</dbReference>
<dbReference type="EMBL" id="JBANFI010000001">
    <property type="protein sequence ID" value="MFK7159453.1"/>
    <property type="molecule type" value="Genomic_DNA"/>
</dbReference>
<name>A0ABW8PUT0_9GAMM</name>
<dbReference type="Pfam" id="PF08335">
    <property type="entry name" value="GlnD_UR_UTase"/>
    <property type="match status" value="2"/>
</dbReference>
<dbReference type="GO" id="GO:0016874">
    <property type="term" value="F:ligase activity"/>
    <property type="evidence" value="ECO:0007669"/>
    <property type="project" value="UniProtKB-KW"/>
</dbReference>
<evidence type="ECO:0000256" key="7">
    <source>
        <dbReference type="HAMAP-Rule" id="MF_00802"/>
    </source>
</evidence>
<dbReference type="PANTHER" id="PTHR30621:SF0">
    <property type="entry name" value="BIFUNCTIONAL GLUTAMINE SYNTHETASE ADENYLYLTRANSFERASE_ADENYLYL-REMOVING ENZYME"/>
    <property type="match status" value="1"/>
</dbReference>
<dbReference type="PANTHER" id="PTHR30621">
    <property type="entry name" value="GLUTAMINE SYNTHETASE ADENYLYLTRANSFERASE"/>
    <property type="match status" value="1"/>
</dbReference>
<dbReference type="NCBIfam" id="NF008292">
    <property type="entry name" value="PRK11072.1"/>
    <property type="match status" value="1"/>
</dbReference>
<sequence length="995" mass="112394">MVFQQADLHAFPRELQPLAQEQRMRLTDALERADHLAQMQQRPLPSTAYQKLSATQQQAWWRCLITSDAALTLVERDVHHVLQLSEAELKRPYQRQDYQRWLAELIEQEATGEIQDEPSLHRLLRRFRAVALLRLLWRDANLISPPDAAARHAVWQTAAEMSHLASVCVEAALSWLEDHYAPAWGRPYPRATQLEQVQSGAVAPLRLVVLGMGKLGAGELNLSSDIDLIFAFAEGGETLGGRRSFDHQEYFTRLGQKLIAALDQTTADGQVFRVDMRLRPYGDAGALALSFNALLEYYQDQGRDWERYAMIKAAVLAGDQQAGAELLARLNPFVYRRYVDFSAIESLRAMKAMINREVKRKGLEQNIKLGRGGIREIEFITQVFQLIRGGRDRELQETSIRRVVPLLADLGLLPQPVTQELLMDYAQLRDLEHALQGLADRQTQDLPQDPLTQARIALRCGDADWEALIQRLDALRERVRQHFDAVIADPDEAPEEEEEGLASLWPAECETAAAEAILAEQGFADPAASWQRIQGFYFSRAVANMQAIGRQRLDALMPQWLLAVSETDAPDLALERSLWLIEAVLRRTAYLLLLTENPQALKQLVGLCATSAWMAEQLAKMPILLDELLTPATLYSPADKARLRDELRQHLCRIPEEDTESLMEAVRYFRHANVLRVAASDLVAQRPLMKVSDYLTFIAEVLLEQVLHFVWRDLTQRYGHPLLDTGEVAQTGFIVLGYGKLGGIELGYGSDLDLVFLHQGHPVQGTTGKKSLDSSTFYSRLGQKMIHWLTALTPSGQLYEVDMRLRPSGNAGLLVSSLKAFGEYQRQQAWTWEHQALVRARVVAGDPALAARFEAERAAILSQRRDLEQLKQQVLEMRDKMRRHLGGKTDTEFHLKQDAGGIVDIEFIVQYAVLAYSCDHPRLLTYTDNMRILDELAATGLLPIDTVQALQQAYLAYRQATHQAALRKTSSLVEAAPWQAQRELVIQVWHQLLGG</sequence>
<dbReference type="InterPro" id="IPR013546">
    <property type="entry name" value="PII_UdlTrfase/GS_AdlTrfase"/>
</dbReference>
<gene>
    <name evidence="7 11" type="primary">glnE</name>
    <name evidence="11" type="ORF">V6U78_00190</name>
</gene>
<evidence type="ECO:0000256" key="6">
    <source>
        <dbReference type="ARBA" id="ARBA00023268"/>
    </source>
</evidence>
<keyword evidence="3 7" id="KW-0547">Nucleotide-binding</keyword>
<keyword evidence="5 7" id="KW-0460">Magnesium</keyword>
<evidence type="ECO:0000256" key="5">
    <source>
        <dbReference type="ARBA" id="ARBA00022842"/>
    </source>
</evidence>
<comment type="catalytic activity">
    <reaction evidence="7">
        <text>[glutamine synthetase]-O(4)-(5'-adenylyl)-L-tyrosine + phosphate = [glutamine synthetase]-L-tyrosine + ADP</text>
        <dbReference type="Rhea" id="RHEA:43716"/>
        <dbReference type="Rhea" id="RHEA-COMP:10660"/>
        <dbReference type="Rhea" id="RHEA-COMP:10661"/>
        <dbReference type="ChEBI" id="CHEBI:43474"/>
        <dbReference type="ChEBI" id="CHEBI:46858"/>
        <dbReference type="ChEBI" id="CHEBI:83624"/>
        <dbReference type="ChEBI" id="CHEBI:456216"/>
        <dbReference type="EC" id="2.7.7.89"/>
    </reaction>
</comment>
<evidence type="ECO:0000313" key="12">
    <source>
        <dbReference type="Proteomes" id="UP001621714"/>
    </source>
</evidence>
<feature type="region of interest" description="Adenylyl transferase" evidence="7">
    <location>
        <begin position="497"/>
        <end position="995"/>
    </location>
</feature>
<organism evidence="11 12">
    <name type="scientific">Marinospirillum alkalitolerans</name>
    <dbReference type="NCBI Taxonomy" id="3123374"/>
    <lineage>
        <taxon>Bacteria</taxon>
        <taxon>Pseudomonadati</taxon>
        <taxon>Pseudomonadota</taxon>
        <taxon>Gammaproteobacteria</taxon>
        <taxon>Oceanospirillales</taxon>
        <taxon>Oceanospirillaceae</taxon>
        <taxon>Marinospirillum</taxon>
    </lineage>
</organism>
<feature type="region of interest" description="Adenylyl removase" evidence="7">
    <location>
        <begin position="1"/>
        <end position="491"/>
    </location>
</feature>
<dbReference type="InterPro" id="IPR043519">
    <property type="entry name" value="NT_sf"/>
</dbReference>
<dbReference type="Gene3D" id="1.20.120.330">
    <property type="entry name" value="Nucleotidyltransferases domain 2"/>
    <property type="match status" value="2"/>
</dbReference>
<dbReference type="EC" id="2.7.7.89" evidence="7"/>
<dbReference type="Gene3D" id="1.20.120.1510">
    <property type="match status" value="1"/>
</dbReference>
<dbReference type="SUPFAM" id="SSF81593">
    <property type="entry name" value="Nucleotidyltransferase substrate binding subunit/domain"/>
    <property type="match status" value="2"/>
</dbReference>
<evidence type="ECO:0000313" key="11">
    <source>
        <dbReference type="EMBL" id="MFK7159453.1"/>
    </source>
</evidence>
<feature type="domain" description="PII-uridylyltransferase/Glutamine-synthetase adenylyltransferase" evidence="10">
    <location>
        <begin position="348"/>
        <end position="486"/>
    </location>
</feature>
<protein>
    <recommendedName>
        <fullName evidence="7">Bifunctional glutamine synthetase adenylyltransferase/adenylyl-removing enzyme</fullName>
    </recommendedName>
    <alternativeName>
        <fullName evidence="7">ATP:glutamine synthetase adenylyltransferase</fullName>
    </alternativeName>
    <alternativeName>
        <fullName evidence="7">ATase</fullName>
    </alternativeName>
    <domain>
        <recommendedName>
            <fullName evidence="7">Glutamine synthetase adenylyl-L-tyrosine phosphorylase</fullName>
            <ecNumber evidence="7">2.7.7.89</ecNumber>
        </recommendedName>
        <alternativeName>
            <fullName evidence="7">Adenylyl removase</fullName>
            <shortName evidence="7">AR</shortName>
            <shortName evidence="7">AT-N</shortName>
        </alternativeName>
    </domain>
    <domain>
        <recommendedName>
            <fullName evidence="7">Glutamine synthetase adenylyl transferase</fullName>
            <ecNumber evidence="7">2.7.7.42</ecNumber>
        </recommendedName>
        <alternativeName>
            <fullName evidence="7">Adenylyl transferase</fullName>
            <shortName evidence="7">AT</shortName>
            <shortName evidence="7">AT-C</shortName>
        </alternativeName>
    </domain>
</protein>
<dbReference type="InterPro" id="IPR005190">
    <property type="entry name" value="GlnE_rpt_dom"/>
</dbReference>
<dbReference type="HAMAP" id="MF_00802">
    <property type="entry name" value="GlnE"/>
    <property type="match status" value="1"/>
</dbReference>
<comment type="function">
    <text evidence="7">Involved in the regulation of glutamine synthetase GlnA, a key enzyme in the process to assimilate ammonia. When cellular nitrogen levels are high, the C-terminal adenylyl transferase (AT) inactivates GlnA by covalent transfer of an adenylyl group from ATP to specific tyrosine residue of GlnA, thus reducing its activity. Conversely, when nitrogen levels are low, the N-terminal adenylyl removase (AR) activates GlnA by removing the adenylyl group by phosphorolysis, increasing its activity. The regulatory region of GlnE binds the signal transduction protein PII (GlnB) which indicates the nitrogen status of the cell.</text>
</comment>
<dbReference type="GO" id="GO:0008882">
    <property type="term" value="F:[glutamate-ammonia-ligase] adenylyltransferase activity"/>
    <property type="evidence" value="ECO:0007669"/>
    <property type="project" value="UniProtKB-EC"/>
</dbReference>
<evidence type="ECO:0000256" key="3">
    <source>
        <dbReference type="ARBA" id="ARBA00022741"/>
    </source>
</evidence>
<reference evidence="11 12" key="1">
    <citation type="submission" date="2024-02" db="EMBL/GenBank/DDBJ databases">
        <title>Marinospirillum sp. MEB 164 isolated from Lonar lake sediment.</title>
        <authorList>
            <person name="Joshi A."/>
            <person name="Thite S."/>
        </authorList>
    </citation>
    <scope>NUCLEOTIDE SEQUENCE [LARGE SCALE GENOMIC DNA]</scope>
    <source>
        <strain evidence="11 12">MEB164</strain>
    </source>
</reference>
<dbReference type="CDD" id="cd05401">
    <property type="entry name" value="NT_GlnE_GlnD_like"/>
    <property type="match status" value="2"/>
</dbReference>
<dbReference type="EC" id="2.7.7.42" evidence="7"/>
<evidence type="ECO:0000256" key="8">
    <source>
        <dbReference type="SAM" id="Coils"/>
    </source>
</evidence>
<dbReference type="GO" id="GO:0047388">
    <property type="term" value="F:[glutamine synthetase]-adenylyl-L-tyrosine phosphorylase activity"/>
    <property type="evidence" value="ECO:0007669"/>
    <property type="project" value="UniProtKB-EC"/>
</dbReference>
<comment type="cofactor">
    <cofactor evidence="7">
        <name>Mg(2+)</name>
        <dbReference type="ChEBI" id="CHEBI:18420"/>
    </cofactor>
</comment>
<comment type="catalytic activity">
    <reaction evidence="7">
        <text>[glutamine synthetase]-L-tyrosine + ATP = [glutamine synthetase]-O(4)-(5'-adenylyl)-L-tyrosine + diphosphate</text>
        <dbReference type="Rhea" id="RHEA:18589"/>
        <dbReference type="Rhea" id="RHEA-COMP:10660"/>
        <dbReference type="Rhea" id="RHEA-COMP:10661"/>
        <dbReference type="ChEBI" id="CHEBI:30616"/>
        <dbReference type="ChEBI" id="CHEBI:33019"/>
        <dbReference type="ChEBI" id="CHEBI:46858"/>
        <dbReference type="ChEBI" id="CHEBI:83624"/>
        <dbReference type="EC" id="2.7.7.42"/>
    </reaction>
</comment>
<keyword evidence="12" id="KW-1185">Reference proteome</keyword>
<evidence type="ECO:0000259" key="10">
    <source>
        <dbReference type="Pfam" id="PF08335"/>
    </source>
</evidence>
<feature type="domain" description="Glutamate-ammonia ligase adenylyltransferase repeated" evidence="9">
    <location>
        <begin position="66"/>
        <end position="327"/>
    </location>
</feature>
<evidence type="ECO:0000256" key="2">
    <source>
        <dbReference type="ARBA" id="ARBA00022695"/>
    </source>
</evidence>
<feature type="domain" description="PII-uridylyltransferase/Glutamine-synthetase adenylyltransferase" evidence="10">
    <location>
        <begin position="870"/>
        <end position="963"/>
    </location>
</feature>
<feature type="coiled-coil region" evidence="8">
    <location>
        <begin position="850"/>
        <end position="880"/>
    </location>
</feature>
<comment type="similarity">
    <text evidence="7">Belongs to the GlnE family.</text>
</comment>
<proteinExistence type="inferred from homology"/>
<keyword evidence="1 7" id="KW-0808">Transferase</keyword>
<keyword evidence="4 7" id="KW-0067">ATP-binding</keyword>
<dbReference type="Pfam" id="PF03710">
    <property type="entry name" value="GlnE"/>
    <property type="match status" value="2"/>
</dbReference>
<keyword evidence="11" id="KW-0436">Ligase</keyword>
<evidence type="ECO:0000256" key="1">
    <source>
        <dbReference type="ARBA" id="ARBA00022679"/>
    </source>
</evidence>
<comment type="caution">
    <text evidence="11">The sequence shown here is derived from an EMBL/GenBank/DDBJ whole genome shotgun (WGS) entry which is preliminary data.</text>
</comment>
<dbReference type="Proteomes" id="UP001621714">
    <property type="component" value="Unassembled WGS sequence"/>
</dbReference>
<feature type="domain" description="Glutamate-ammonia ligase adenylyltransferase repeated" evidence="9">
    <location>
        <begin position="601"/>
        <end position="855"/>
    </location>
</feature>
<keyword evidence="6 7" id="KW-0511">Multifunctional enzyme</keyword>
<dbReference type="InterPro" id="IPR023057">
    <property type="entry name" value="GlnE"/>
</dbReference>
<dbReference type="RefSeq" id="WP_405335791.1">
    <property type="nucleotide sequence ID" value="NZ_JBANFI010000001.1"/>
</dbReference>